<gene>
    <name evidence="2" type="ORF">O181_003668</name>
</gene>
<accession>A0A9Q3BEV4</accession>
<evidence type="ECO:0000313" key="3">
    <source>
        <dbReference type="Proteomes" id="UP000765509"/>
    </source>
</evidence>
<evidence type="ECO:0000256" key="1">
    <source>
        <dbReference type="SAM" id="MobiDB-lite"/>
    </source>
</evidence>
<evidence type="ECO:0000313" key="2">
    <source>
        <dbReference type="EMBL" id="MBW0463953.1"/>
    </source>
</evidence>
<feature type="region of interest" description="Disordered" evidence="1">
    <location>
        <begin position="1"/>
        <end position="31"/>
    </location>
</feature>
<feature type="compositionally biased region" description="Polar residues" evidence="1">
    <location>
        <begin position="15"/>
        <end position="31"/>
    </location>
</feature>
<proteinExistence type="predicted"/>
<reference evidence="2" key="1">
    <citation type="submission" date="2021-03" db="EMBL/GenBank/DDBJ databases">
        <title>Draft genome sequence of rust myrtle Austropuccinia psidii MF-1, a brazilian biotype.</title>
        <authorList>
            <person name="Quecine M.C."/>
            <person name="Pachon D.M.R."/>
            <person name="Bonatelli M.L."/>
            <person name="Correr F.H."/>
            <person name="Franceschini L.M."/>
            <person name="Leite T.F."/>
            <person name="Margarido G.R.A."/>
            <person name="Almeida C.A."/>
            <person name="Ferrarezi J.A."/>
            <person name="Labate C.A."/>
        </authorList>
    </citation>
    <scope>NUCLEOTIDE SEQUENCE</scope>
    <source>
        <strain evidence="2">MF-1</strain>
    </source>
</reference>
<comment type="caution">
    <text evidence="2">The sequence shown here is derived from an EMBL/GenBank/DDBJ whole genome shotgun (WGS) entry which is preliminary data.</text>
</comment>
<dbReference type="EMBL" id="AVOT02000665">
    <property type="protein sequence ID" value="MBW0463953.1"/>
    <property type="molecule type" value="Genomic_DNA"/>
</dbReference>
<name>A0A9Q3BEV4_9BASI</name>
<dbReference type="Proteomes" id="UP000765509">
    <property type="component" value="Unassembled WGS sequence"/>
</dbReference>
<organism evidence="2 3">
    <name type="scientific">Austropuccinia psidii MF-1</name>
    <dbReference type="NCBI Taxonomy" id="1389203"/>
    <lineage>
        <taxon>Eukaryota</taxon>
        <taxon>Fungi</taxon>
        <taxon>Dikarya</taxon>
        <taxon>Basidiomycota</taxon>
        <taxon>Pucciniomycotina</taxon>
        <taxon>Pucciniomycetes</taxon>
        <taxon>Pucciniales</taxon>
        <taxon>Sphaerophragmiaceae</taxon>
        <taxon>Austropuccinia</taxon>
    </lineage>
</organism>
<dbReference type="AlphaFoldDB" id="A0A9Q3BEV4"/>
<sequence length="120" mass="13543">MQNNGTELPPISVIQPLSPQTSNGYDRTGQPSFQDFGAHLLTERHIGHCHKCTGFGWPTEANSRDPPYSYSPNGVQVHGIHMALPFKFRSHSTIMFHFPSTSREHAIYADYPKHNPRNQS</sequence>
<keyword evidence="3" id="KW-1185">Reference proteome</keyword>
<protein>
    <submittedName>
        <fullName evidence="2">Uncharacterized protein</fullName>
    </submittedName>
</protein>